<dbReference type="GeneID" id="63826365"/>
<dbReference type="Gene3D" id="3.40.50.10320">
    <property type="entry name" value="LmbE-like"/>
    <property type="match status" value="1"/>
</dbReference>
<comment type="similarity">
    <text evidence="1">Belongs to the PIGL family.</text>
</comment>
<dbReference type="EC" id="3.5.1.89" evidence="2"/>
<dbReference type="PANTHER" id="PTHR12993">
    <property type="entry name" value="N-ACETYLGLUCOSAMINYL-PHOSPHATIDYLINOSITOL DE-N-ACETYLASE-RELATED"/>
    <property type="match status" value="1"/>
</dbReference>
<dbReference type="EMBL" id="KV427636">
    <property type="protein sequence ID" value="KZT04513.1"/>
    <property type="molecule type" value="Genomic_DNA"/>
</dbReference>
<name>A0A165DBT8_9APHY</name>
<proteinExistence type="inferred from homology"/>
<dbReference type="SUPFAM" id="SSF102588">
    <property type="entry name" value="LmbE-like"/>
    <property type="match status" value="1"/>
</dbReference>
<dbReference type="GO" id="GO:0000225">
    <property type="term" value="F:N-acetylglucosaminylphosphatidylinositol deacetylase activity"/>
    <property type="evidence" value="ECO:0007669"/>
    <property type="project" value="UniProtKB-EC"/>
</dbReference>
<feature type="chain" id="PRO_5007856487" description="N-acetylglucosaminylphosphatidylinositol deacetylase" evidence="3">
    <location>
        <begin position="17"/>
        <end position="306"/>
    </location>
</feature>
<dbReference type="UniPathway" id="UPA00196"/>
<dbReference type="InParanoid" id="A0A165DBT8"/>
<dbReference type="GO" id="GO:0005783">
    <property type="term" value="C:endoplasmic reticulum"/>
    <property type="evidence" value="ECO:0007669"/>
    <property type="project" value="TreeGrafter"/>
</dbReference>
<dbReference type="STRING" id="1314785.A0A165DBT8"/>
<evidence type="ECO:0000313" key="5">
    <source>
        <dbReference type="Proteomes" id="UP000076871"/>
    </source>
</evidence>
<dbReference type="FunCoup" id="A0A165DBT8">
    <property type="interactions" value="264"/>
</dbReference>
<dbReference type="InterPro" id="IPR024078">
    <property type="entry name" value="LmbE-like_dom_sf"/>
</dbReference>
<dbReference type="Proteomes" id="UP000076871">
    <property type="component" value="Unassembled WGS sequence"/>
</dbReference>
<gene>
    <name evidence="4" type="ORF">LAESUDRAFT_727990</name>
</gene>
<dbReference type="AlphaFoldDB" id="A0A165DBT8"/>
<dbReference type="RefSeq" id="XP_040762253.1">
    <property type="nucleotide sequence ID" value="XM_040909336.1"/>
</dbReference>
<accession>A0A165DBT8</accession>
<feature type="signal peptide" evidence="3">
    <location>
        <begin position="1"/>
        <end position="16"/>
    </location>
</feature>
<dbReference type="GO" id="GO:0006506">
    <property type="term" value="P:GPI anchor biosynthetic process"/>
    <property type="evidence" value="ECO:0007669"/>
    <property type="project" value="UniProtKB-UniPathway"/>
</dbReference>
<dbReference type="OrthoDB" id="440160at2759"/>
<evidence type="ECO:0000256" key="3">
    <source>
        <dbReference type="SAM" id="SignalP"/>
    </source>
</evidence>
<dbReference type="InterPro" id="IPR003737">
    <property type="entry name" value="GlcNAc_PI_deacetylase-related"/>
</dbReference>
<dbReference type="Pfam" id="PF02585">
    <property type="entry name" value="PIG-L"/>
    <property type="match status" value="1"/>
</dbReference>
<keyword evidence="3" id="KW-0732">Signal</keyword>
<reference evidence="4 5" key="1">
    <citation type="journal article" date="2016" name="Mol. Biol. Evol.">
        <title>Comparative Genomics of Early-Diverging Mushroom-Forming Fungi Provides Insights into the Origins of Lignocellulose Decay Capabilities.</title>
        <authorList>
            <person name="Nagy L.G."/>
            <person name="Riley R."/>
            <person name="Tritt A."/>
            <person name="Adam C."/>
            <person name="Daum C."/>
            <person name="Floudas D."/>
            <person name="Sun H."/>
            <person name="Yadav J.S."/>
            <person name="Pangilinan J."/>
            <person name="Larsson K.H."/>
            <person name="Matsuura K."/>
            <person name="Barry K."/>
            <person name="Labutti K."/>
            <person name="Kuo R."/>
            <person name="Ohm R.A."/>
            <person name="Bhattacharya S.S."/>
            <person name="Shirouzu T."/>
            <person name="Yoshinaga Y."/>
            <person name="Martin F.M."/>
            <person name="Grigoriev I.V."/>
            <person name="Hibbett D.S."/>
        </authorList>
    </citation>
    <scope>NUCLEOTIDE SEQUENCE [LARGE SCALE GENOMIC DNA]</scope>
    <source>
        <strain evidence="4 5">93-53</strain>
    </source>
</reference>
<dbReference type="PANTHER" id="PTHR12993:SF11">
    <property type="entry name" value="N-ACETYLGLUCOSAMINYL-PHOSPHATIDYLINOSITOL DE-N-ACETYLASE"/>
    <property type="match status" value="1"/>
</dbReference>
<sequence>MLSSLIVLAFLPLLFALLARPSWRKNNDDVLKLLRTDLDDGVDTPPPRVLLLTAHPDDECMFFAPTVQALVEHGNKLPPTDTDRLEVYSLCLSIGNADGLGSVRRHELDRSLDILGIQEGHRWVEDKSALQDNFTAQWDHQVIADVIMPYVINNNITTILTFDDYGISGHPNHYSLPRGVVHLISSLSVTSSPTNGSALPSIPRLFALVSMPLLSKYTGPLSLLLVPLQRALNGMLLSNSEHNTVTTGQHDAGPSRVVFISGAAEYATALRAMRQHRSQLVWFRWLYVTFSRYMWVNDWVEAVPRG</sequence>
<keyword evidence="5" id="KW-1185">Reference proteome</keyword>
<evidence type="ECO:0000256" key="1">
    <source>
        <dbReference type="ARBA" id="ARBA00006066"/>
    </source>
</evidence>
<dbReference type="GO" id="GO:0016020">
    <property type="term" value="C:membrane"/>
    <property type="evidence" value="ECO:0007669"/>
    <property type="project" value="GOC"/>
</dbReference>
<evidence type="ECO:0000256" key="2">
    <source>
        <dbReference type="ARBA" id="ARBA00012176"/>
    </source>
</evidence>
<evidence type="ECO:0000313" key="4">
    <source>
        <dbReference type="EMBL" id="KZT04513.1"/>
    </source>
</evidence>
<organism evidence="4 5">
    <name type="scientific">Laetiporus sulphureus 93-53</name>
    <dbReference type="NCBI Taxonomy" id="1314785"/>
    <lineage>
        <taxon>Eukaryota</taxon>
        <taxon>Fungi</taxon>
        <taxon>Dikarya</taxon>
        <taxon>Basidiomycota</taxon>
        <taxon>Agaricomycotina</taxon>
        <taxon>Agaricomycetes</taxon>
        <taxon>Polyporales</taxon>
        <taxon>Laetiporus</taxon>
    </lineage>
</organism>
<protein>
    <recommendedName>
        <fullName evidence="2">N-acetylglucosaminylphosphatidylinositol deacetylase</fullName>
        <ecNumber evidence="2">3.5.1.89</ecNumber>
    </recommendedName>
</protein>